<keyword evidence="3" id="KW-1185">Reference proteome</keyword>
<feature type="chain" id="PRO_5013347389" evidence="1">
    <location>
        <begin position="23"/>
        <end position="82"/>
    </location>
</feature>
<evidence type="ECO:0000313" key="2">
    <source>
        <dbReference type="EMBL" id="ASK79501.1"/>
    </source>
</evidence>
<feature type="signal peptide" evidence="1">
    <location>
        <begin position="1"/>
        <end position="22"/>
    </location>
</feature>
<dbReference type="KEGG" id="pmai:CF386_10605"/>
<evidence type="ECO:0000256" key="1">
    <source>
        <dbReference type="SAM" id="SignalP"/>
    </source>
</evidence>
<gene>
    <name evidence="2" type="ORF">CF386_10605</name>
</gene>
<sequence>MKKSIVLISLLSVFAVSSVANAEKIKLAGPNGKIVIGNHGVKIVGNDYDRHHHHHREHGKTVIKKEHCNHHKCVTKKVVKKY</sequence>
<keyword evidence="1" id="KW-0732">Signal</keyword>
<dbReference type="RefSeq" id="WP_089074409.1">
    <property type="nucleotide sequence ID" value="NZ_CBCSAM010000004.1"/>
</dbReference>
<evidence type="ECO:0000313" key="3">
    <source>
        <dbReference type="Proteomes" id="UP000242175"/>
    </source>
</evidence>
<dbReference type="AlphaFoldDB" id="A0A220VGR5"/>
<reference evidence="2 3" key="1">
    <citation type="journal article" date="2016" name="Int. J. Syst. Evol. Microbiol.">
        <title>Paraphotobacterium marinum gen. nov., sp. nov., a member of the family Vibrionaceae, isolated from surface seawater.</title>
        <authorList>
            <person name="Huang Z."/>
            <person name="Dong C."/>
            <person name="Shao Z."/>
        </authorList>
    </citation>
    <scope>NUCLEOTIDE SEQUENCE [LARGE SCALE GENOMIC DNA]</scope>
    <source>
        <strain evidence="2 3">NSCS20N07D</strain>
    </source>
</reference>
<protein>
    <submittedName>
        <fullName evidence="2">Uncharacterized protein</fullName>
    </submittedName>
</protein>
<dbReference type="Proteomes" id="UP000242175">
    <property type="component" value="Chromosome small"/>
</dbReference>
<accession>A0A220VGR5</accession>
<proteinExistence type="predicted"/>
<name>A0A220VGR5_9GAMM</name>
<organism evidence="2 3">
    <name type="scientific">Paraphotobacterium marinum</name>
    <dbReference type="NCBI Taxonomy" id="1755811"/>
    <lineage>
        <taxon>Bacteria</taxon>
        <taxon>Pseudomonadati</taxon>
        <taxon>Pseudomonadota</taxon>
        <taxon>Gammaproteobacteria</taxon>
        <taxon>Vibrionales</taxon>
        <taxon>Vibrionaceae</taxon>
        <taxon>Paraphotobacterium</taxon>
    </lineage>
</organism>
<dbReference type="EMBL" id="CP022356">
    <property type="protein sequence ID" value="ASK79501.1"/>
    <property type="molecule type" value="Genomic_DNA"/>
</dbReference>